<comment type="caution">
    <text evidence="3">The sequence shown here is derived from an EMBL/GenBank/DDBJ whole genome shotgun (WGS) entry which is preliminary data.</text>
</comment>
<sequence length="144" mass="16231">MQLSLRRAFAVMALWLCASAASLAQSPQEPRLVAATFRSDWCGPCRVLEPRLDRISADYRDAPIEFVTFDFTLGRRLGVEDLAREEGLTRLLDEERGATGFLLLVDRETGDRLARITMHYSDADIRGAFEHALAVVERRESFGL</sequence>
<evidence type="ECO:0000259" key="2">
    <source>
        <dbReference type="Pfam" id="PF00085"/>
    </source>
</evidence>
<reference evidence="3 4" key="1">
    <citation type="journal article" date="2013" name="Int. J. Syst. Evol. Microbiol.">
        <title>Marinicauda pacifica gen. nov., sp. nov., a prosthecate alphaproteobacterium of the family Hyphomonadaceae isolated from deep seawater.</title>
        <authorList>
            <person name="Zhang X.Y."/>
            <person name="Li G.W."/>
            <person name="Wang C.S."/>
            <person name="Zhang Y.J."/>
            <person name="Xu X.W."/>
            <person name="Li H."/>
            <person name="Liu A."/>
            <person name="Liu C."/>
            <person name="Xie B.B."/>
            <person name="Qin Q.L."/>
            <person name="Xu Z."/>
            <person name="Chen X.L."/>
            <person name="Zhou B.C."/>
            <person name="Zhang Y.Z."/>
        </authorList>
    </citation>
    <scope>NUCLEOTIDE SEQUENCE [LARGE SCALE GENOMIC DNA]</scope>
    <source>
        <strain evidence="3 4">P-1 km-3</strain>
    </source>
</reference>
<evidence type="ECO:0000256" key="1">
    <source>
        <dbReference type="SAM" id="SignalP"/>
    </source>
</evidence>
<protein>
    <submittedName>
        <fullName evidence="3">Thioredoxin</fullName>
    </submittedName>
</protein>
<evidence type="ECO:0000313" key="3">
    <source>
        <dbReference type="EMBL" id="TGY93852.1"/>
    </source>
</evidence>
<gene>
    <name evidence="3" type="ORF">E5162_00730</name>
</gene>
<dbReference type="Pfam" id="PF00085">
    <property type="entry name" value="Thioredoxin"/>
    <property type="match status" value="1"/>
</dbReference>
<dbReference type="RefSeq" id="WP_135943047.1">
    <property type="nucleotide sequence ID" value="NZ_BMEI01000001.1"/>
</dbReference>
<accession>A0A4S2HE36</accession>
<organism evidence="3 4">
    <name type="scientific">Marinicauda pacifica</name>
    <dbReference type="NCBI Taxonomy" id="1133559"/>
    <lineage>
        <taxon>Bacteria</taxon>
        <taxon>Pseudomonadati</taxon>
        <taxon>Pseudomonadota</taxon>
        <taxon>Alphaproteobacteria</taxon>
        <taxon>Maricaulales</taxon>
        <taxon>Maricaulaceae</taxon>
        <taxon>Marinicauda</taxon>
    </lineage>
</organism>
<keyword evidence="4" id="KW-1185">Reference proteome</keyword>
<feature type="signal peptide" evidence="1">
    <location>
        <begin position="1"/>
        <end position="24"/>
    </location>
</feature>
<proteinExistence type="predicted"/>
<feature type="chain" id="PRO_5020671270" evidence="1">
    <location>
        <begin position="25"/>
        <end position="144"/>
    </location>
</feature>
<dbReference type="Gene3D" id="3.40.30.10">
    <property type="entry name" value="Glutaredoxin"/>
    <property type="match status" value="1"/>
</dbReference>
<dbReference type="OrthoDB" id="7629852at2"/>
<name>A0A4S2HE36_9PROT</name>
<dbReference type="InterPro" id="IPR036249">
    <property type="entry name" value="Thioredoxin-like_sf"/>
</dbReference>
<dbReference type="CDD" id="cd02947">
    <property type="entry name" value="TRX_family"/>
    <property type="match status" value="1"/>
</dbReference>
<feature type="domain" description="Thioredoxin" evidence="2">
    <location>
        <begin position="31"/>
        <end position="72"/>
    </location>
</feature>
<keyword evidence="1" id="KW-0732">Signal</keyword>
<dbReference type="Proteomes" id="UP000305451">
    <property type="component" value="Unassembled WGS sequence"/>
</dbReference>
<dbReference type="InterPro" id="IPR013766">
    <property type="entry name" value="Thioredoxin_domain"/>
</dbReference>
<dbReference type="EMBL" id="SRXV01000001">
    <property type="protein sequence ID" value="TGY93852.1"/>
    <property type="molecule type" value="Genomic_DNA"/>
</dbReference>
<dbReference type="AlphaFoldDB" id="A0A4S2HE36"/>
<evidence type="ECO:0000313" key="4">
    <source>
        <dbReference type="Proteomes" id="UP000305451"/>
    </source>
</evidence>
<dbReference type="SUPFAM" id="SSF52833">
    <property type="entry name" value="Thioredoxin-like"/>
    <property type="match status" value="1"/>
</dbReference>